<evidence type="ECO:0000313" key="3">
    <source>
        <dbReference type="Proteomes" id="UP000000448"/>
    </source>
</evidence>
<feature type="chain" id="PRO_5002888474" evidence="1">
    <location>
        <begin position="25"/>
        <end position="114"/>
    </location>
</feature>
<dbReference type="EMBL" id="CP001279">
    <property type="protein sequence ID" value="ACM93417.1"/>
    <property type="molecule type" value="Genomic_DNA"/>
</dbReference>
<dbReference type="OrthoDB" id="5334626at2"/>
<dbReference type="Proteomes" id="UP000000448">
    <property type="component" value="Chromosome"/>
</dbReference>
<protein>
    <submittedName>
        <fullName evidence="2">Uncharacterized protein</fullName>
    </submittedName>
</protein>
<evidence type="ECO:0000256" key="1">
    <source>
        <dbReference type="SAM" id="SignalP"/>
    </source>
</evidence>
<dbReference type="HOGENOM" id="CLU_2118430_0_0_7"/>
<feature type="signal peptide" evidence="1">
    <location>
        <begin position="1"/>
        <end position="24"/>
    </location>
</feature>
<accession>B9L5U6</accession>
<gene>
    <name evidence="2" type="ordered locus">NAMH_1341</name>
</gene>
<name>B9L5U6_NAUPA</name>
<keyword evidence="1" id="KW-0732">Signal</keyword>
<evidence type="ECO:0000313" key="2">
    <source>
        <dbReference type="EMBL" id="ACM93417.1"/>
    </source>
</evidence>
<sequence>MRRFAKMVVAGLLLASVSASVAMADYNKGFKYYQKYVKKASGIKGSEFPKILGVQTPDQLEALFKDNAKPLIEKLEKSGHKKAAKAVEKIAKKHKLKDLEDFLVGILNGKIPAG</sequence>
<organism evidence="2 3">
    <name type="scientific">Nautilia profundicola (strain ATCC BAA-1463 / DSM 18972 / AmH)</name>
    <dbReference type="NCBI Taxonomy" id="598659"/>
    <lineage>
        <taxon>Bacteria</taxon>
        <taxon>Pseudomonadati</taxon>
        <taxon>Campylobacterota</taxon>
        <taxon>Epsilonproteobacteria</taxon>
        <taxon>Nautiliales</taxon>
        <taxon>Nautiliaceae</taxon>
        <taxon>Nautilia</taxon>
    </lineage>
</organism>
<dbReference type="RefSeq" id="WP_015902469.1">
    <property type="nucleotide sequence ID" value="NC_012115.1"/>
</dbReference>
<keyword evidence="3" id="KW-1185">Reference proteome</keyword>
<dbReference type="KEGG" id="nam:NAMH_1341"/>
<dbReference type="AlphaFoldDB" id="B9L5U6"/>
<reference evidence="2 3" key="1">
    <citation type="journal article" date="2009" name="PLoS Genet.">
        <title>Adaptations to submarine hydrothermal environments exemplified by the genome of Nautilia profundicola.</title>
        <authorList>
            <person name="Campbell B.J."/>
            <person name="Smith J.L."/>
            <person name="Hanson T.E."/>
            <person name="Klotz M.G."/>
            <person name="Stein L.Y."/>
            <person name="Lee C.K."/>
            <person name="Wu D."/>
            <person name="Robinson J.M."/>
            <person name="Khouri H.M."/>
            <person name="Eisen J.A."/>
            <person name="Cary S.C."/>
        </authorList>
    </citation>
    <scope>NUCLEOTIDE SEQUENCE [LARGE SCALE GENOMIC DNA]</scope>
    <source>
        <strain evidence="3">ATCC BAA-1463 / DSM 18972 / AmH</strain>
    </source>
</reference>
<proteinExistence type="predicted"/>